<feature type="transmembrane region" description="Helical" evidence="1">
    <location>
        <begin position="110"/>
        <end position="130"/>
    </location>
</feature>
<feature type="chain" id="PRO_5025570140" evidence="2">
    <location>
        <begin position="17"/>
        <end position="280"/>
    </location>
</feature>
<reference evidence="3" key="1">
    <citation type="journal article" date="2020" name="Stud. Mycol.">
        <title>101 Dothideomycetes genomes: a test case for predicting lifestyles and emergence of pathogens.</title>
        <authorList>
            <person name="Haridas S."/>
            <person name="Albert R."/>
            <person name="Binder M."/>
            <person name="Bloem J."/>
            <person name="Labutti K."/>
            <person name="Salamov A."/>
            <person name="Andreopoulos B."/>
            <person name="Baker S."/>
            <person name="Barry K."/>
            <person name="Bills G."/>
            <person name="Bluhm B."/>
            <person name="Cannon C."/>
            <person name="Castanera R."/>
            <person name="Culley D."/>
            <person name="Daum C."/>
            <person name="Ezra D."/>
            <person name="Gonzalez J."/>
            <person name="Henrissat B."/>
            <person name="Kuo A."/>
            <person name="Liang C."/>
            <person name="Lipzen A."/>
            <person name="Lutzoni F."/>
            <person name="Magnuson J."/>
            <person name="Mondo S."/>
            <person name="Nolan M."/>
            <person name="Ohm R."/>
            <person name="Pangilinan J."/>
            <person name="Park H.-J."/>
            <person name="Ramirez L."/>
            <person name="Alfaro M."/>
            <person name="Sun H."/>
            <person name="Tritt A."/>
            <person name="Yoshinaga Y."/>
            <person name="Zwiers L.-H."/>
            <person name="Turgeon B."/>
            <person name="Goodwin S."/>
            <person name="Spatafora J."/>
            <person name="Crous P."/>
            <person name="Grigoriev I."/>
        </authorList>
    </citation>
    <scope>NUCLEOTIDE SEQUENCE</scope>
    <source>
        <strain evidence="3">CBS 107.79</strain>
    </source>
</reference>
<feature type="non-terminal residue" evidence="3">
    <location>
        <position position="1"/>
    </location>
</feature>
<keyword evidence="1" id="KW-0812">Transmembrane</keyword>
<protein>
    <submittedName>
        <fullName evidence="3">Uncharacterized protein</fullName>
    </submittedName>
</protein>
<keyword evidence="1" id="KW-0472">Membrane</keyword>
<keyword evidence="2" id="KW-0732">Signal</keyword>
<feature type="signal peptide" evidence="2">
    <location>
        <begin position="1"/>
        <end position="16"/>
    </location>
</feature>
<keyword evidence="1" id="KW-1133">Transmembrane helix</keyword>
<dbReference type="Proteomes" id="UP000800036">
    <property type="component" value="Unassembled WGS sequence"/>
</dbReference>
<evidence type="ECO:0000256" key="2">
    <source>
        <dbReference type="SAM" id="SignalP"/>
    </source>
</evidence>
<dbReference type="EMBL" id="ML976729">
    <property type="protein sequence ID" value="KAF1967656.1"/>
    <property type="molecule type" value="Genomic_DNA"/>
</dbReference>
<keyword evidence="4" id="KW-1185">Reference proteome</keyword>
<evidence type="ECO:0000313" key="3">
    <source>
        <dbReference type="EMBL" id="KAF1967656.1"/>
    </source>
</evidence>
<organism evidence="3 4">
    <name type="scientific">Bimuria novae-zelandiae CBS 107.79</name>
    <dbReference type="NCBI Taxonomy" id="1447943"/>
    <lineage>
        <taxon>Eukaryota</taxon>
        <taxon>Fungi</taxon>
        <taxon>Dikarya</taxon>
        <taxon>Ascomycota</taxon>
        <taxon>Pezizomycotina</taxon>
        <taxon>Dothideomycetes</taxon>
        <taxon>Pleosporomycetidae</taxon>
        <taxon>Pleosporales</taxon>
        <taxon>Massarineae</taxon>
        <taxon>Didymosphaeriaceae</taxon>
        <taxon>Bimuria</taxon>
    </lineage>
</organism>
<accession>A0A6A5UXQ1</accession>
<evidence type="ECO:0000313" key="4">
    <source>
        <dbReference type="Proteomes" id="UP000800036"/>
    </source>
</evidence>
<sequence length="280" mass="30007">FLFSCLCLTLLHQSTAELAPRASLTSPEGVSMRCQANHNSSSASSPMPCATATNISRPIASSHYWRPNTTTFAYRTTAIHGWTSQSLSQTHSSDPSHIPLSPYSGLNTSLIALASIAAVVFGFSSAAFLAKHSRQSSRAVRRKYSPTNIRVEAWLRRTNAPSTSDGTNYSAGISDFASLSHSVRAGLATERSHLDIESSYGDLIISEASGVRGSEGIGVGGSEGSGVGGSESFRYTSWISEEVRSEENQGNDLPILPEIDIGQRFWEEVDDLVSLKSNLS</sequence>
<gene>
    <name evidence="3" type="ORF">BU23DRAFT_658481</name>
</gene>
<dbReference type="AlphaFoldDB" id="A0A6A5UXQ1"/>
<proteinExistence type="predicted"/>
<evidence type="ECO:0000256" key="1">
    <source>
        <dbReference type="SAM" id="Phobius"/>
    </source>
</evidence>
<name>A0A6A5UXQ1_9PLEO</name>